<evidence type="ECO:0000313" key="2">
    <source>
        <dbReference type="EMBL" id="CAD6212747.1"/>
    </source>
</evidence>
<evidence type="ECO:0000313" key="3">
    <source>
        <dbReference type="Proteomes" id="UP000604825"/>
    </source>
</evidence>
<proteinExistence type="predicted"/>
<reference evidence="2" key="1">
    <citation type="submission" date="2020-10" db="EMBL/GenBank/DDBJ databases">
        <authorList>
            <person name="Han B."/>
            <person name="Lu T."/>
            <person name="Zhao Q."/>
            <person name="Huang X."/>
            <person name="Zhao Y."/>
        </authorList>
    </citation>
    <scope>NUCLEOTIDE SEQUENCE</scope>
</reference>
<feature type="region of interest" description="Disordered" evidence="1">
    <location>
        <begin position="210"/>
        <end position="233"/>
    </location>
</feature>
<feature type="region of interest" description="Disordered" evidence="1">
    <location>
        <begin position="161"/>
        <end position="181"/>
    </location>
</feature>
<dbReference type="EMBL" id="CAJGYO010000002">
    <property type="protein sequence ID" value="CAD6212747.1"/>
    <property type="molecule type" value="Genomic_DNA"/>
</dbReference>
<accession>A0A811MP03</accession>
<evidence type="ECO:0000256" key="1">
    <source>
        <dbReference type="SAM" id="MobiDB-lite"/>
    </source>
</evidence>
<name>A0A811MP03_9POAL</name>
<comment type="caution">
    <text evidence="2">The sequence shown here is derived from an EMBL/GenBank/DDBJ whole genome shotgun (WGS) entry which is preliminary data.</text>
</comment>
<organism evidence="2 3">
    <name type="scientific">Miscanthus lutarioriparius</name>
    <dbReference type="NCBI Taxonomy" id="422564"/>
    <lineage>
        <taxon>Eukaryota</taxon>
        <taxon>Viridiplantae</taxon>
        <taxon>Streptophyta</taxon>
        <taxon>Embryophyta</taxon>
        <taxon>Tracheophyta</taxon>
        <taxon>Spermatophyta</taxon>
        <taxon>Magnoliopsida</taxon>
        <taxon>Liliopsida</taxon>
        <taxon>Poales</taxon>
        <taxon>Poaceae</taxon>
        <taxon>PACMAD clade</taxon>
        <taxon>Panicoideae</taxon>
        <taxon>Andropogonodae</taxon>
        <taxon>Andropogoneae</taxon>
        <taxon>Saccharinae</taxon>
        <taxon>Miscanthus</taxon>
    </lineage>
</organism>
<feature type="region of interest" description="Disordered" evidence="1">
    <location>
        <begin position="1"/>
        <end position="79"/>
    </location>
</feature>
<protein>
    <submittedName>
        <fullName evidence="2">Uncharacterized protein</fullName>
    </submittedName>
</protein>
<sequence>MRERRGGRLGAALGMHRPPDGLHGVAVPRQEARRAPAAGDAGRAERVPRHTRQSRHGEGAPRGRGHGRTLLPEPPPPPPLLHVFDTALAIRRPKTFSRSPRHAEPLLRAAQHAAPPQKSRATLTTLALPHRVQLMRSPPACRRHQPLPGEGGIRVVPEKMESRAESDLSGVASSRRSGRRWGQACYSPPWRRWAPPSQAQCKTLPARDHALPHRHAHLRGLPPPARIHARPAG</sequence>
<dbReference type="AlphaFoldDB" id="A0A811MP03"/>
<dbReference type="Proteomes" id="UP000604825">
    <property type="component" value="Unassembled WGS sequence"/>
</dbReference>
<keyword evidence="3" id="KW-1185">Reference proteome</keyword>
<gene>
    <name evidence="2" type="ORF">NCGR_LOCUS8498</name>
</gene>